<evidence type="ECO:0000313" key="3">
    <source>
        <dbReference type="Proteomes" id="UP000193920"/>
    </source>
</evidence>
<evidence type="ECO:0000256" key="1">
    <source>
        <dbReference type="SAM" id="Phobius"/>
    </source>
</evidence>
<feature type="non-terminal residue" evidence="2">
    <location>
        <position position="277"/>
    </location>
</feature>
<feature type="transmembrane region" description="Helical" evidence="1">
    <location>
        <begin position="138"/>
        <end position="158"/>
    </location>
</feature>
<name>A0A1Y2ALD0_9FUNG</name>
<dbReference type="Proteomes" id="UP000193920">
    <property type="component" value="Unassembled WGS sequence"/>
</dbReference>
<feature type="transmembrane region" description="Helical" evidence="1">
    <location>
        <begin position="9"/>
        <end position="31"/>
    </location>
</feature>
<organism evidence="2 3">
    <name type="scientific">Neocallimastix californiae</name>
    <dbReference type="NCBI Taxonomy" id="1754190"/>
    <lineage>
        <taxon>Eukaryota</taxon>
        <taxon>Fungi</taxon>
        <taxon>Fungi incertae sedis</taxon>
        <taxon>Chytridiomycota</taxon>
        <taxon>Chytridiomycota incertae sedis</taxon>
        <taxon>Neocallimastigomycetes</taxon>
        <taxon>Neocallimastigales</taxon>
        <taxon>Neocallimastigaceae</taxon>
        <taxon>Neocallimastix</taxon>
    </lineage>
</organism>
<sequence length="277" mass="31108">MGKKAVLKFFIYTFYAVAGIITLLLLCLPAWDNLETDKVKVGVFLQDSEKDGLTFGYMPNAKSNESTIYQMAVYTVIYLCIVALLNITMIGFTSLDSNKAAKWLHVIICCAHATGLVFLFLIYSIRYLIEFVPPLRNYYLDIFGILIDFILVLLLIMYKRKKYVDTGITDIKVEGDDAELGKINSKKSTIKKNNSKNPQLISEGLATPLYYGGNEIVEHQPTVKPTIDKSKIVVSDNVVNNETYIDGNGNQFQYNPTQPVEVATSYVPQPLVQSPVF</sequence>
<feature type="transmembrane region" description="Helical" evidence="1">
    <location>
        <begin position="104"/>
        <end position="126"/>
    </location>
</feature>
<keyword evidence="3" id="KW-1185">Reference proteome</keyword>
<feature type="transmembrane region" description="Helical" evidence="1">
    <location>
        <begin position="68"/>
        <end position="92"/>
    </location>
</feature>
<proteinExistence type="predicted"/>
<evidence type="ECO:0000313" key="2">
    <source>
        <dbReference type="EMBL" id="ORY23304.1"/>
    </source>
</evidence>
<keyword evidence="1" id="KW-0812">Transmembrane</keyword>
<protein>
    <submittedName>
        <fullName evidence="2">Uncharacterized protein</fullName>
    </submittedName>
</protein>
<keyword evidence="1" id="KW-0472">Membrane</keyword>
<gene>
    <name evidence="2" type="ORF">LY90DRAFT_706904</name>
</gene>
<dbReference type="OrthoDB" id="10437108at2759"/>
<reference evidence="2 3" key="1">
    <citation type="submission" date="2016-08" db="EMBL/GenBank/DDBJ databases">
        <title>A Parts List for Fungal Cellulosomes Revealed by Comparative Genomics.</title>
        <authorList>
            <consortium name="DOE Joint Genome Institute"/>
            <person name="Haitjema C.H."/>
            <person name="Gilmore S.P."/>
            <person name="Henske J.K."/>
            <person name="Solomon K.V."/>
            <person name="De Groot R."/>
            <person name="Kuo A."/>
            <person name="Mondo S.J."/>
            <person name="Salamov A.A."/>
            <person name="Labutti K."/>
            <person name="Zhao Z."/>
            <person name="Chiniquy J."/>
            <person name="Barry K."/>
            <person name="Brewer H.M."/>
            <person name="Purvine S.O."/>
            <person name="Wright A.T."/>
            <person name="Boxma B."/>
            <person name="Van Alen T."/>
            <person name="Hackstein J.H."/>
            <person name="Baker S.E."/>
            <person name="Grigoriev I.V."/>
            <person name="O'Malley M.A."/>
        </authorList>
    </citation>
    <scope>NUCLEOTIDE SEQUENCE [LARGE SCALE GENOMIC DNA]</scope>
    <source>
        <strain evidence="2 3">G1</strain>
    </source>
</reference>
<dbReference type="AlphaFoldDB" id="A0A1Y2ALD0"/>
<comment type="caution">
    <text evidence="2">The sequence shown here is derived from an EMBL/GenBank/DDBJ whole genome shotgun (WGS) entry which is preliminary data.</text>
</comment>
<keyword evidence="1" id="KW-1133">Transmembrane helix</keyword>
<accession>A0A1Y2ALD0</accession>
<dbReference type="EMBL" id="MCOG01000235">
    <property type="protein sequence ID" value="ORY23304.1"/>
    <property type="molecule type" value="Genomic_DNA"/>
</dbReference>